<keyword evidence="3" id="KW-1185">Reference proteome</keyword>
<comment type="caution">
    <text evidence="2">The sequence shown here is derived from an EMBL/GenBank/DDBJ whole genome shotgun (WGS) entry which is preliminary data.</text>
</comment>
<sequence>MSWQWNINASTLIQLAENEDGNDELLPHDSVTFSKLSTHLDAQSEIGLTLSTRPTNAFAINGKGPAWAYALRSWCMENEDEIRTVVSSLALKSGKVRTPAPKDDEITSIRELEATSSEI</sequence>
<proteinExistence type="predicted"/>
<feature type="region of interest" description="Disordered" evidence="1">
    <location>
        <begin position="96"/>
        <end position="119"/>
    </location>
</feature>
<organism evidence="2 3">
    <name type="scientific">Actinidia rufa</name>
    <dbReference type="NCBI Taxonomy" id="165716"/>
    <lineage>
        <taxon>Eukaryota</taxon>
        <taxon>Viridiplantae</taxon>
        <taxon>Streptophyta</taxon>
        <taxon>Embryophyta</taxon>
        <taxon>Tracheophyta</taxon>
        <taxon>Spermatophyta</taxon>
        <taxon>Magnoliopsida</taxon>
        <taxon>eudicotyledons</taxon>
        <taxon>Gunneridae</taxon>
        <taxon>Pentapetalae</taxon>
        <taxon>asterids</taxon>
        <taxon>Ericales</taxon>
        <taxon>Actinidiaceae</taxon>
        <taxon>Actinidia</taxon>
    </lineage>
</organism>
<name>A0A7J0DRD1_9ERIC</name>
<dbReference type="EMBL" id="BJWL01000334">
    <property type="protein sequence ID" value="GFS39606.1"/>
    <property type="molecule type" value="Genomic_DNA"/>
</dbReference>
<gene>
    <name evidence="2" type="ORF">Acr_00g0063930</name>
</gene>
<dbReference type="Proteomes" id="UP000585474">
    <property type="component" value="Unassembled WGS sequence"/>
</dbReference>
<feature type="compositionally biased region" description="Basic and acidic residues" evidence="1">
    <location>
        <begin position="100"/>
        <end position="113"/>
    </location>
</feature>
<accession>A0A7J0DRD1</accession>
<protein>
    <submittedName>
        <fullName evidence="2">Uncharacterized protein</fullName>
    </submittedName>
</protein>
<reference evidence="3" key="1">
    <citation type="submission" date="2019-07" db="EMBL/GenBank/DDBJ databases">
        <title>De Novo Assembly of kiwifruit Actinidia rufa.</title>
        <authorList>
            <person name="Sugita-Konishi S."/>
            <person name="Sato K."/>
            <person name="Mori E."/>
            <person name="Abe Y."/>
            <person name="Kisaki G."/>
            <person name="Hamano K."/>
            <person name="Suezawa K."/>
            <person name="Otani M."/>
            <person name="Fukuda T."/>
            <person name="Manabe T."/>
            <person name="Gomi K."/>
            <person name="Tabuchi M."/>
            <person name="Akimitsu K."/>
            <person name="Kataoka I."/>
        </authorList>
    </citation>
    <scope>NUCLEOTIDE SEQUENCE [LARGE SCALE GENOMIC DNA]</scope>
    <source>
        <strain evidence="3">cv. Fuchu</strain>
    </source>
</reference>
<evidence type="ECO:0000256" key="1">
    <source>
        <dbReference type="SAM" id="MobiDB-lite"/>
    </source>
</evidence>
<evidence type="ECO:0000313" key="3">
    <source>
        <dbReference type="Proteomes" id="UP000585474"/>
    </source>
</evidence>
<dbReference type="AlphaFoldDB" id="A0A7J0DRD1"/>
<evidence type="ECO:0000313" key="2">
    <source>
        <dbReference type="EMBL" id="GFS39606.1"/>
    </source>
</evidence>